<evidence type="ECO:0000313" key="1">
    <source>
        <dbReference type="EMBL" id="EJX04957.1"/>
    </source>
</evidence>
<organism evidence="1">
    <name type="scientific">gut metagenome</name>
    <dbReference type="NCBI Taxonomy" id="749906"/>
    <lineage>
        <taxon>unclassified sequences</taxon>
        <taxon>metagenomes</taxon>
        <taxon>organismal metagenomes</taxon>
    </lineage>
</organism>
<reference evidence="1" key="1">
    <citation type="journal article" date="2012" name="PLoS ONE">
        <title>Gene sets for utilization of primary and secondary nutrition supplies in the distal gut of endangered iberian lynx.</title>
        <authorList>
            <person name="Alcaide M."/>
            <person name="Messina E."/>
            <person name="Richter M."/>
            <person name="Bargiela R."/>
            <person name="Peplies J."/>
            <person name="Huws S.A."/>
            <person name="Newbold C.J."/>
            <person name="Golyshin P.N."/>
            <person name="Simon M.A."/>
            <person name="Lopez G."/>
            <person name="Yakimov M.M."/>
            <person name="Ferrer M."/>
        </authorList>
    </citation>
    <scope>NUCLEOTIDE SEQUENCE</scope>
</reference>
<comment type="caution">
    <text evidence="1">The sequence shown here is derived from an EMBL/GenBank/DDBJ whole genome shotgun (WGS) entry which is preliminary data.</text>
</comment>
<gene>
    <name evidence="1" type="ORF">EVA_06934</name>
</gene>
<dbReference type="EMBL" id="AMCI01001627">
    <property type="protein sequence ID" value="EJX04957.1"/>
    <property type="molecule type" value="Genomic_DNA"/>
</dbReference>
<name>J9GC85_9ZZZZ</name>
<accession>J9GC85</accession>
<sequence length="172" mass="18763">MGQLAGIFYLAVFTAGDHFGHLSFPLQDKATPVRARGRCFKNLSQSLLGSLNQSCKASLIMDSHLAQHLAVQLDTSLLQTIHKARVVHTQRANCIVDAGDPQIAILALLQLTANESVVAALHDLLFCHLEMARFAAIVALSQLQGLLSAFASHHRAFDTSHFYISFTVTKLN</sequence>
<protein>
    <submittedName>
        <fullName evidence="1">Uncharacterized protein</fullName>
    </submittedName>
</protein>
<proteinExistence type="predicted"/>
<dbReference type="AlphaFoldDB" id="J9GC85"/>